<comment type="caution">
    <text evidence="1">The sequence shown here is derived from an EMBL/GenBank/DDBJ whole genome shotgun (WGS) entry which is preliminary data.</text>
</comment>
<evidence type="ECO:0000313" key="2">
    <source>
        <dbReference type="Proteomes" id="UP000653674"/>
    </source>
</evidence>
<gene>
    <name evidence="1" type="ORF">Pfl04_18310</name>
</gene>
<reference evidence="1" key="1">
    <citation type="submission" date="2021-01" db="EMBL/GenBank/DDBJ databases">
        <title>Whole genome shotgun sequence of Planosporangium flavigriseum NBRC 105377.</title>
        <authorList>
            <person name="Komaki H."/>
            <person name="Tamura T."/>
        </authorList>
    </citation>
    <scope>NUCLEOTIDE SEQUENCE</scope>
    <source>
        <strain evidence="1">NBRC 105377</strain>
    </source>
</reference>
<dbReference type="Proteomes" id="UP000653674">
    <property type="component" value="Unassembled WGS sequence"/>
</dbReference>
<organism evidence="1 2">
    <name type="scientific">Planosporangium flavigriseum</name>
    <dbReference type="NCBI Taxonomy" id="373681"/>
    <lineage>
        <taxon>Bacteria</taxon>
        <taxon>Bacillati</taxon>
        <taxon>Actinomycetota</taxon>
        <taxon>Actinomycetes</taxon>
        <taxon>Micromonosporales</taxon>
        <taxon>Micromonosporaceae</taxon>
        <taxon>Planosporangium</taxon>
    </lineage>
</organism>
<protein>
    <submittedName>
        <fullName evidence="1">Uncharacterized protein</fullName>
    </submittedName>
</protein>
<name>A0A8J3PL28_9ACTN</name>
<dbReference type="RefSeq" id="WP_168078692.1">
    <property type="nucleotide sequence ID" value="NZ_BAAAQJ010000012.1"/>
</dbReference>
<sequence length="229" mass="23060">MPNARKRSAGPPPRGGTARPWRAVAVAAVVAFCVGALLAGGGGYAAGRPDQVQQTVQTLQAQDAARDKAQIKELTATARELQGKLLPVLSEMAAAMPIDPQAAAKPATAAQVASWRAATGAAVERFAHPPSGGTGVNIARSGLANAVRGLDAAVRTYEASLSAPPATQQALVSLAANQRDIAVATWSTGGTQLDVANIDAGFGHAHVFLPAAPGSGALTADGETEGHHD</sequence>
<accession>A0A8J3PL28</accession>
<dbReference type="AlphaFoldDB" id="A0A8J3PL28"/>
<dbReference type="EMBL" id="BONU01000009">
    <property type="protein sequence ID" value="GIG73427.1"/>
    <property type="molecule type" value="Genomic_DNA"/>
</dbReference>
<keyword evidence="2" id="KW-1185">Reference proteome</keyword>
<proteinExistence type="predicted"/>
<evidence type="ECO:0000313" key="1">
    <source>
        <dbReference type="EMBL" id="GIG73427.1"/>
    </source>
</evidence>